<dbReference type="InterPro" id="IPR011250">
    <property type="entry name" value="OMP/PagP_B-barrel"/>
</dbReference>
<dbReference type="EMBL" id="JAVTTO010000001">
    <property type="protein sequence ID" value="MDT7830868.1"/>
    <property type="molecule type" value="Genomic_DNA"/>
</dbReference>
<evidence type="ECO:0000313" key="1">
    <source>
        <dbReference type="EMBL" id="MDT7830868.1"/>
    </source>
</evidence>
<proteinExistence type="predicted"/>
<gene>
    <name evidence="1" type="ORF">RQM59_00665</name>
</gene>
<dbReference type="RefSeq" id="WP_349240126.1">
    <property type="nucleotide sequence ID" value="NZ_JAVTTO010000001.1"/>
</dbReference>
<dbReference type="SUPFAM" id="SSF56925">
    <property type="entry name" value="OMPA-like"/>
    <property type="match status" value="1"/>
</dbReference>
<reference evidence="1 2" key="1">
    <citation type="submission" date="2023-09" db="EMBL/GenBank/DDBJ databases">
        <title>Novel taxa isolated from Blanes Bay.</title>
        <authorList>
            <person name="Rey-Velasco X."/>
            <person name="Lucena T."/>
        </authorList>
    </citation>
    <scope>NUCLEOTIDE SEQUENCE [LARGE SCALE GENOMIC DNA]</scope>
    <source>
        <strain evidence="1 2">S356</strain>
    </source>
</reference>
<sequence>MKKILTIVCVCTCAMYTSYGQHLTHDVGLHFGTNTIQTDYGERGNFLSEYGNVGTSISLTHTMHFFNTGSRWATDQSFLSRLAIRSELNIVTGNKLKHFGKWAERDSYAAEQLRAMDGAISFTSVGMQFEYYINRLGDFLYNSYDIKWNPYILAGVQYAFYNNKLRSEMGDWTTNRDVLPEKYRAEGALDIGNGTSLASSLGFGTRYNLSDGINLNFQFNWQYFFTDALDGLQADVSENRHNEWLVNMQLGVIYNLNYGRPLKLFDY</sequence>
<accession>A0ABU3LBA2</accession>
<name>A0ABU3LBA2_9FLAO</name>
<dbReference type="Gene3D" id="2.40.160.20">
    <property type="match status" value="1"/>
</dbReference>
<comment type="caution">
    <text evidence="1">The sequence shown here is derived from an EMBL/GenBank/DDBJ whole genome shotgun (WGS) entry which is preliminary data.</text>
</comment>
<organism evidence="1 2">
    <name type="scientific">Asprobacillus argus</name>
    <dbReference type="NCBI Taxonomy" id="3076534"/>
    <lineage>
        <taxon>Bacteria</taxon>
        <taxon>Pseudomonadati</taxon>
        <taxon>Bacteroidota</taxon>
        <taxon>Flavobacteriia</taxon>
        <taxon>Flavobacteriales</taxon>
        <taxon>Flavobacteriaceae</taxon>
        <taxon>Asprobacillus</taxon>
    </lineage>
</organism>
<dbReference type="NCBIfam" id="NF047659">
    <property type="entry name" value="THC0290_0291_fam"/>
    <property type="match status" value="1"/>
</dbReference>
<keyword evidence="2" id="KW-1185">Reference proteome</keyword>
<protein>
    <submittedName>
        <fullName evidence="1">Uncharacterized protein</fullName>
    </submittedName>
</protein>
<evidence type="ECO:0000313" key="2">
    <source>
        <dbReference type="Proteomes" id="UP001257277"/>
    </source>
</evidence>
<dbReference type="Proteomes" id="UP001257277">
    <property type="component" value="Unassembled WGS sequence"/>
</dbReference>